<sequence>MESILYLSYSNVSDGLVFPNELSEGVYSPGMWVLQSENINATNELYDFDAVDENKLIKLNLSKIQNNYFQVDTRKYGKINFRLHEIYYRYQNYVGNSNLINPHLKFFQLVPIDIPKLSNLCLEKGFFLVGKIDEEMNKASLQQRV</sequence>
<dbReference type="EMBL" id="JACGLS010000010">
    <property type="protein sequence ID" value="MBA6157385.1"/>
    <property type="molecule type" value="Genomic_DNA"/>
</dbReference>
<reference evidence="1 2" key="1">
    <citation type="submission" date="2020-07" db="EMBL/GenBank/DDBJ databases">
        <title>Bacterium isolated from marine sediment.</title>
        <authorList>
            <person name="Shang D."/>
            <person name="Du Z.-J."/>
        </authorList>
    </citation>
    <scope>NUCLEOTIDE SEQUENCE [LARGE SCALE GENOMIC DNA]</scope>
    <source>
        <strain evidence="1 2">S7007</strain>
    </source>
</reference>
<keyword evidence="2" id="KW-1185">Reference proteome</keyword>
<organism evidence="1 2">
    <name type="scientific">Tenacibaculum pelagium</name>
    <dbReference type="NCBI Taxonomy" id="2759527"/>
    <lineage>
        <taxon>Bacteria</taxon>
        <taxon>Pseudomonadati</taxon>
        <taxon>Bacteroidota</taxon>
        <taxon>Flavobacteriia</taxon>
        <taxon>Flavobacteriales</taxon>
        <taxon>Flavobacteriaceae</taxon>
        <taxon>Tenacibaculum</taxon>
    </lineage>
</organism>
<comment type="caution">
    <text evidence="1">The sequence shown here is derived from an EMBL/GenBank/DDBJ whole genome shotgun (WGS) entry which is preliminary data.</text>
</comment>
<evidence type="ECO:0000313" key="1">
    <source>
        <dbReference type="EMBL" id="MBA6157385.1"/>
    </source>
</evidence>
<name>A0A839AQM6_9FLAO</name>
<protein>
    <submittedName>
        <fullName evidence="1">Uncharacterized protein</fullName>
    </submittedName>
</protein>
<accession>A0A839AQM6</accession>
<dbReference type="Proteomes" id="UP000563906">
    <property type="component" value="Unassembled WGS sequence"/>
</dbReference>
<dbReference type="AlphaFoldDB" id="A0A839AQM6"/>
<dbReference type="RefSeq" id="WP_182125887.1">
    <property type="nucleotide sequence ID" value="NZ_JACGLS010000010.1"/>
</dbReference>
<gene>
    <name evidence="1" type="ORF">H3Z83_12780</name>
</gene>
<proteinExistence type="predicted"/>
<evidence type="ECO:0000313" key="2">
    <source>
        <dbReference type="Proteomes" id="UP000563906"/>
    </source>
</evidence>